<gene>
    <name evidence="3" type="ORF">MEDL_45711</name>
</gene>
<protein>
    <submittedName>
        <fullName evidence="3">TTN</fullName>
        <ecNumber evidence="3">2.7.11.1</ecNumber>
    </submittedName>
</protein>
<feature type="coiled-coil region" evidence="1">
    <location>
        <begin position="293"/>
        <end position="327"/>
    </location>
</feature>
<sequence>MAVPREIKPPLKFQNCVTGNEFDEYTDINSNNKYTDCQLEEPMTGHQVNGKTNNVTFRTLLEKIEPWKNAIVQYFGTEKTTFLKKKTVIKILCDCGTDKNCTIKINFYKSGSVVIQGAKCVQFSETYFETLKHIVKSQDSSLLQKSGNDDSFNDHSLSLDNTKIEQSTTGKNLQNENNLSDTSLTFAKSLANVNNTSTPIRKEGTKNPQDNQVETPKEKIAKHGQVLSSKLDTLTATLTTIDISFKLFVNKLTDLKNATETIVPDIKFKESALNKDTIIEKLQNNEKILIDFREENNDSMESISNKIAEFNNRISRLEEINTSMNSRCNSKESIIEQREKRTSESHTQNVGVSECDYLILSDSILRRIIPKKILQMEKQ</sequence>
<keyword evidence="1" id="KW-0175">Coiled coil</keyword>
<dbReference type="GO" id="GO:0004674">
    <property type="term" value="F:protein serine/threonine kinase activity"/>
    <property type="evidence" value="ECO:0007669"/>
    <property type="project" value="UniProtKB-EC"/>
</dbReference>
<evidence type="ECO:0000313" key="4">
    <source>
        <dbReference type="Proteomes" id="UP000683360"/>
    </source>
</evidence>
<dbReference type="AlphaFoldDB" id="A0A8S3TR95"/>
<accession>A0A8S3TR95</accession>
<proteinExistence type="predicted"/>
<comment type="caution">
    <text evidence="3">The sequence shown here is derived from an EMBL/GenBank/DDBJ whole genome shotgun (WGS) entry which is preliminary data.</text>
</comment>
<dbReference type="EMBL" id="CAJPWZ010002196">
    <property type="protein sequence ID" value="CAG2232930.1"/>
    <property type="molecule type" value="Genomic_DNA"/>
</dbReference>
<evidence type="ECO:0000313" key="3">
    <source>
        <dbReference type="EMBL" id="CAG2232930.1"/>
    </source>
</evidence>
<dbReference type="Proteomes" id="UP000683360">
    <property type="component" value="Unassembled WGS sequence"/>
</dbReference>
<evidence type="ECO:0000256" key="2">
    <source>
        <dbReference type="SAM" id="MobiDB-lite"/>
    </source>
</evidence>
<name>A0A8S3TR95_MYTED</name>
<feature type="region of interest" description="Disordered" evidence="2">
    <location>
        <begin position="196"/>
        <end position="216"/>
    </location>
</feature>
<keyword evidence="4" id="KW-1185">Reference proteome</keyword>
<keyword evidence="3" id="KW-0808">Transferase</keyword>
<organism evidence="3 4">
    <name type="scientific">Mytilus edulis</name>
    <name type="common">Blue mussel</name>
    <dbReference type="NCBI Taxonomy" id="6550"/>
    <lineage>
        <taxon>Eukaryota</taxon>
        <taxon>Metazoa</taxon>
        <taxon>Spiralia</taxon>
        <taxon>Lophotrochozoa</taxon>
        <taxon>Mollusca</taxon>
        <taxon>Bivalvia</taxon>
        <taxon>Autobranchia</taxon>
        <taxon>Pteriomorphia</taxon>
        <taxon>Mytilida</taxon>
        <taxon>Mytiloidea</taxon>
        <taxon>Mytilidae</taxon>
        <taxon>Mytilinae</taxon>
        <taxon>Mytilus</taxon>
    </lineage>
</organism>
<dbReference type="EC" id="2.7.11.1" evidence="3"/>
<reference evidence="3" key="1">
    <citation type="submission" date="2021-03" db="EMBL/GenBank/DDBJ databases">
        <authorList>
            <person name="Bekaert M."/>
        </authorList>
    </citation>
    <scope>NUCLEOTIDE SEQUENCE</scope>
</reference>
<evidence type="ECO:0000256" key="1">
    <source>
        <dbReference type="SAM" id="Coils"/>
    </source>
</evidence>